<dbReference type="EMBL" id="LAZR01034445">
    <property type="protein sequence ID" value="KKL45279.1"/>
    <property type="molecule type" value="Genomic_DNA"/>
</dbReference>
<comment type="caution">
    <text evidence="1">The sequence shown here is derived from an EMBL/GenBank/DDBJ whole genome shotgun (WGS) entry which is preliminary data.</text>
</comment>
<evidence type="ECO:0000313" key="1">
    <source>
        <dbReference type="EMBL" id="KKL45279.1"/>
    </source>
</evidence>
<accession>A0A0F9C809</accession>
<reference evidence="1" key="1">
    <citation type="journal article" date="2015" name="Nature">
        <title>Complex archaea that bridge the gap between prokaryotes and eukaryotes.</title>
        <authorList>
            <person name="Spang A."/>
            <person name="Saw J.H."/>
            <person name="Jorgensen S.L."/>
            <person name="Zaremba-Niedzwiedzka K."/>
            <person name="Martijn J."/>
            <person name="Lind A.E."/>
            <person name="van Eijk R."/>
            <person name="Schleper C."/>
            <person name="Guy L."/>
            <person name="Ettema T.J."/>
        </authorList>
    </citation>
    <scope>NUCLEOTIDE SEQUENCE</scope>
</reference>
<feature type="non-terminal residue" evidence="1">
    <location>
        <position position="1"/>
    </location>
</feature>
<proteinExistence type="predicted"/>
<protein>
    <submittedName>
        <fullName evidence="1">Uncharacterized protein</fullName>
    </submittedName>
</protein>
<name>A0A0F9C809_9ZZZZ</name>
<gene>
    <name evidence="1" type="ORF">LCGC14_2357230</name>
</gene>
<organism evidence="1">
    <name type="scientific">marine sediment metagenome</name>
    <dbReference type="NCBI Taxonomy" id="412755"/>
    <lineage>
        <taxon>unclassified sequences</taxon>
        <taxon>metagenomes</taxon>
        <taxon>ecological metagenomes</taxon>
    </lineage>
</organism>
<dbReference type="AlphaFoldDB" id="A0A0F9C809"/>
<sequence length="37" mass="4383">IQALVPRWMDSPHIKRCMAEWGCNEEEAVKRIRQEGD</sequence>